<evidence type="ECO:0000256" key="1">
    <source>
        <dbReference type="SAM" id="MobiDB-lite"/>
    </source>
</evidence>
<dbReference type="EMBL" id="AEYY01000051">
    <property type="protein sequence ID" value="EHC01620.1"/>
    <property type="molecule type" value="Genomic_DNA"/>
</dbReference>
<evidence type="ECO:0000313" key="3">
    <source>
        <dbReference type="Proteomes" id="UP000004014"/>
    </source>
</evidence>
<sequence length="45" mass="5341">MTNKFTDFQKAREEVSSNEREFRSSDTPELKKHILSLFYLQSAKC</sequence>
<name>A0AA87K2N6_STRSU</name>
<accession>A0AA87K2N6</accession>
<dbReference type="Proteomes" id="UP000004014">
    <property type="component" value="Unassembled WGS sequence"/>
</dbReference>
<feature type="region of interest" description="Disordered" evidence="1">
    <location>
        <begin position="1"/>
        <end position="27"/>
    </location>
</feature>
<dbReference type="AlphaFoldDB" id="A0AA87K2N6"/>
<organism evidence="2 3">
    <name type="scientific">Streptococcus suis R61</name>
    <dbReference type="NCBI Taxonomy" id="996306"/>
    <lineage>
        <taxon>Bacteria</taxon>
        <taxon>Bacillati</taxon>
        <taxon>Bacillota</taxon>
        <taxon>Bacilli</taxon>
        <taxon>Lactobacillales</taxon>
        <taxon>Streptococcaceae</taxon>
        <taxon>Streptococcus</taxon>
    </lineage>
</organism>
<reference evidence="2 3" key="1">
    <citation type="submission" date="2011-03" db="EMBL/GenBank/DDBJ databases">
        <title>Deep-sequencing identification of multiple resistance mechanism for the high antibiotic-resistance strain Streptococcus suis R61.</title>
        <authorList>
            <person name="Hu P."/>
            <person name="Yang M."/>
            <person name="Jin M."/>
            <person name="Xiao J."/>
        </authorList>
    </citation>
    <scope>NUCLEOTIDE SEQUENCE [LARGE SCALE GENOMIC DNA]</scope>
    <source>
        <strain evidence="2 3">R61</strain>
    </source>
</reference>
<dbReference type="RefSeq" id="WP_002943530.1">
    <property type="nucleotide sequence ID" value="NZ_AEYY01000051.1"/>
</dbReference>
<gene>
    <name evidence="2" type="ORF">SSUR61_0134</name>
</gene>
<protein>
    <submittedName>
        <fullName evidence="2">Uncharacterized protein</fullName>
    </submittedName>
</protein>
<feature type="compositionally biased region" description="Basic and acidic residues" evidence="1">
    <location>
        <begin position="7"/>
        <end position="27"/>
    </location>
</feature>
<comment type="caution">
    <text evidence="2">The sequence shown here is derived from an EMBL/GenBank/DDBJ whole genome shotgun (WGS) entry which is preliminary data.</text>
</comment>
<evidence type="ECO:0000313" key="2">
    <source>
        <dbReference type="EMBL" id="EHC01620.1"/>
    </source>
</evidence>
<proteinExistence type="predicted"/>